<evidence type="ECO:0000313" key="3">
    <source>
        <dbReference type="EMBL" id="RWS18203.1"/>
    </source>
</evidence>
<name>A0A443RSE2_9ACAR</name>
<dbReference type="VEuPathDB" id="VectorBase:LDEU013837"/>
<evidence type="ECO:0000256" key="1">
    <source>
        <dbReference type="ARBA" id="ARBA00010617"/>
    </source>
</evidence>
<dbReference type="SUPFAM" id="SSF48264">
    <property type="entry name" value="Cytochrome P450"/>
    <property type="match status" value="1"/>
</dbReference>
<dbReference type="OrthoDB" id="6433301at2759"/>
<keyword evidence="4" id="KW-1185">Reference proteome</keyword>
<keyword evidence="2" id="KW-0560">Oxidoreductase</keyword>
<organism evidence="3 4">
    <name type="scientific">Leptotrombidium deliense</name>
    <dbReference type="NCBI Taxonomy" id="299467"/>
    <lineage>
        <taxon>Eukaryota</taxon>
        <taxon>Metazoa</taxon>
        <taxon>Ecdysozoa</taxon>
        <taxon>Arthropoda</taxon>
        <taxon>Chelicerata</taxon>
        <taxon>Arachnida</taxon>
        <taxon>Acari</taxon>
        <taxon>Acariformes</taxon>
        <taxon>Trombidiformes</taxon>
        <taxon>Prostigmata</taxon>
        <taxon>Anystina</taxon>
        <taxon>Parasitengona</taxon>
        <taxon>Trombiculoidea</taxon>
        <taxon>Trombiculidae</taxon>
        <taxon>Leptotrombidium</taxon>
    </lineage>
</organism>
<dbReference type="InterPro" id="IPR001128">
    <property type="entry name" value="Cyt_P450"/>
</dbReference>
<dbReference type="GO" id="GO:0016705">
    <property type="term" value="F:oxidoreductase activity, acting on paired donors, with incorporation or reduction of molecular oxygen"/>
    <property type="evidence" value="ECO:0007669"/>
    <property type="project" value="InterPro"/>
</dbReference>
<accession>A0A443RSE2</accession>
<comment type="caution">
    <text evidence="3">The sequence shown here is derived from an EMBL/GenBank/DDBJ whole genome shotgun (WGS) entry which is preliminary data.</text>
</comment>
<dbReference type="GO" id="GO:0020037">
    <property type="term" value="F:heme binding"/>
    <property type="evidence" value="ECO:0007669"/>
    <property type="project" value="InterPro"/>
</dbReference>
<dbReference type="AlphaFoldDB" id="A0A443RSE2"/>
<evidence type="ECO:0000256" key="2">
    <source>
        <dbReference type="ARBA" id="ARBA00023033"/>
    </source>
</evidence>
<comment type="similarity">
    <text evidence="1">Belongs to the cytochrome P450 family.</text>
</comment>
<keyword evidence="2" id="KW-0503">Monooxygenase</keyword>
<dbReference type="GO" id="GO:0004497">
    <property type="term" value="F:monooxygenase activity"/>
    <property type="evidence" value="ECO:0007669"/>
    <property type="project" value="UniProtKB-KW"/>
</dbReference>
<dbReference type="GO" id="GO:0005506">
    <property type="term" value="F:iron ion binding"/>
    <property type="evidence" value="ECO:0007669"/>
    <property type="project" value="InterPro"/>
</dbReference>
<gene>
    <name evidence="3" type="ORF">B4U80_14666</name>
</gene>
<protein>
    <submittedName>
        <fullName evidence="3">Cytochrome P450 4C1-like protein</fullName>
    </submittedName>
</protein>
<dbReference type="EMBL" id="NCKV01043862">
    <property type="protein sequence ID" value="RWS18203.1"/>
    <property type="molecule type" value="Genomic_DNA"/>
</dbReference>
<sequence length="123" mass="14322">MSKHFRHLVETVRKEVGKPVDLIKYAQLVTLDVICETVMGVSINAQSGLEPKYVNCVMSVEHSMFERFLLFTNWFDFIYFRREGGKKKKILLKQAKKDDNNNNIEAEKNGIHVNKKSEDTLMK</sequence>
<dbReference type="InterPro" id="IPR036396">
    <property type="entry name" value="Cyt_P450_sf"/>
</dbReference>
<dbReference type="Proteomes" id="UP000288716">
    <property type="component" value="Unassembled WGS sequence"/>
</dbReference>
<reference evidence="3 4" key="1">
    <citation type="journal article" date="2018" name="Gigascience">
        <title>Genomes of trombidid mites reveal novel predicted allergens and laterally-transferred genes associated with secondary metabolism.</title>
        <authorList>
            <person name="Dong X."/>
            <person name="Chaisiri K."/>
            <person name="Xia D."/>
            <person name="Armstrong S.D."/>
            <person name="Fang Y."/>
            <person name="Donnelly M.J."/>
            <person name="Kadowaki T."/>
            <person name="McGarry J.W."/>
            <person name="Darby A.C."/>
            <person name="Makepeace B.L."/>
        </authorList>
    </citation>
    <scope>NUCLEOTIDE SEQUENCE [LARGE SCALE GENOMIC DNA]</scope>
    <source>
        <strain evidence="3">UoL-UT</strain>
    </source>
</reference>
<proteinExistence type="inferred from homology"/>
<dbReference type="Gene3D" id="1.10.630.10">
    <property type="entry name" value="Cytochrome P450"/>
    <property type="match status" value="1"/>
</dbReference>
<dbReference type="STRING" id="299467.A0A443RSE2"/>
<dbReference type="Pfam" id="PF00067">
    <property type="entry name" value="p450"/>
    <property type="match status" value="1"/>
</dbReference>
<evidence type="ECO:0000313" key="4">
    <source>
        <dbReference type="Proteomes" id="UP000288716"/>
    </source>
</evidence>